<dbReference type="GO" id="GO:0005576">
    <property type="term" value="C:extracellular region"/>
    <property type="evidence" value="ECO:0007669"/>
    <property type="project" value="UniProtKB-SubCell"/>
</dbReference>
<evidence type="ECO:0000259" key="7">
    <source>
        <dbReference type="PROSITE" id="PS52012"/>
    </source>
</evidence>
<protein>
    <recommendedName>
        <fullName evidence="7">CFEM domain-containing protein</fullName>
    </recommendedName>
</protein>
<evidence type="ECO:0000313" key="8">
    <source>
        <dbReference type="EMBL" id="KAJ7354612.1"/>
    </source>
</evidence>
<name>A0AAD7EVT8_9AGAR</name>
<comment type="caution">
    <text evidence="8">The sequence shown here is derived from an EMBL/GenBank/DDBJ whole genome shotgun (WGS) entry which is preliminary data.</text>
</comment>
<evidence type="ECO:0000313" key="9">
    <source>
        <dbReference type="Proteomes" id="UP001218218"/>
    </source>
</evidence>
<reference evidence="8" key="1">
    <citation type="submission" date="2023-03" db="EMBL/GenBank/DDBJ databases">
        <title>Massive genome expansion in bonnet fungi (Mycena s.s.) driven by repeated elements and novel gene families across ecological guilds.</title>
        <authorList>
            <consortium name="Lawrence Berkeley National Laboratory"/>
            <person name="Harder C.B."/>
            <person name="Miyauchi S."/>
            <person name="Viragh M."/>
            <person name="Kuo A."/>
            <person name="Thoen E."/>
            <person name="Andreopoulos B."/>
            <person name="Lu D."/>
            <person name="Skrede I."/>
            <person name="Drula E."/>
            <person name="Henrissat B."/>
            <person name="Morin E."/>
            <person name="Kohler A."/>
            <person name="Barry K."/>
            <person name="LaButti K."/>
            <person name="Morin E."/>
            <person name="Salamov A."/>
            <person name="Lipzen A."/>
            <person name="Mereny Z."/>
            <person name="Hegedus B."/>
            <person name="Baldrian P."/>
            <person name="Stursova M."/>
            <person name="Weitz H."/>
            <person name="Taylor A."/>
            <person name="Grigoriev I.V."/>
            <person name="Nagy L.G."/>
            <person name="Martin F."/>
            <person name="Kauserud H."/>
        </authorList>
    </citation>
    <scope>NUCLEOTIDE SEQUENCE</scope>
    <source>
        <strain evidence="8">CBHHK002</strain>
    </source>
</reference>
<evidence type="ECO:0000256" key="1">
    <source>
        <dbReference type="ARBA" id="ARBA00004613"/>
    </source>
</evidence>
<keyword evidence="4" id="KW-1015">Disulfide bond</keyword>
<feature type="region of interest" description="Disordered" evidence="5">
    <location>
        <begin position="100"/>
        <end position="135"/>
    </location>
</feature>
<proteinExistence type="predicted"/>
<dbReference type="Proteomes" id="UP001218218">
    <property type="component" value="Unassembled WGS sequence"/>
</dbReference>
<dbReference type="Pfam" id="PF05730">
    <property type="entry name" value="CFEM"/>
    <property type="match status" value="1"/>
</dbReference>
<feature type="compositionally biased region" description="Low complexity" evidence="5">
    <location>
        <begin position="100"/>
        <end position="115"/>
    </location>
</feature>
<organism evidence="8 9">
    <name type="scientific">Mycena albidolilacea</name>
    <dbReference type="NCBI Taxonomy" id="1033008"/>
    <lineage>
        <taxon>Eukaryota</taxon>
        <taxon>Fungi</taxon>
        <taxon>Dikarya</taxon>
        <taxon>Basidiomycota</taxon>
        <taxon>Agaricomycotina</taxon>
        <taxon>Agaricomycetes</taxon>
        <taxon>Agaricomycetidae</taxon>
        <taxon>Agaricales</taxon>
        <taxon>Marasmiineae</taxon>
        <taxon>Mycenaceae</taxon>
        <taxon>Mycena</taxon>
    </lineage>
</organism>
<comment type="subcellular location">
    <subcellularLocation>
        <location evidence="1">Secreted</location>
    </subcellularLocation>
</comment>
<keyword evidence="9" id="KW-1185">Reference proteome</keyword>
<gene>
    <name evidence="8" type="ORF">DFH08DRAFT_48273</name>
</gene>
<evidence type="ECO:0000256" key="3">
    <source>
        <dbReference type="ARBA" id="ARBA00022729"/>
    </source>
</evidence>
<evidence type="ECO:0000256" key="4">
    <source>
        <dbReference type="ARBA" id="ARBA00023157"/>
    </source>
</evidence>
<dbReference type="AlphaFoldDB" id="A0AAD7EVT8"/>
<dbReference type="EMBL" id="JARIHO010000010">
    <property type="protein sequence ID" value="KAJ7354612.1"/>
    <property type="molecule type" value="Genomic_DNA"/>
</dbReference>
<accession>A0AAD7EVT8</accession>
<dbReference type="PROSITE" id="PS52012">
    <property type="entry name" value="CFEM"/>
    <property type="match status" value="1"/>
</dbReference>
<sequence length="185" mass="17534">MAMRLGLFMALTTSLFLVSIPSSTAQDSGGLSPDQQCLLNCSLTAVTASGCDLQDTPCICGSSVYASNVTQCAESTCSVPASVVTGFLADGCADDSSASASSTPSGAAGSPSSSAGPPPSGIPSGAGSSSATAGSSASNTLSGSAAASSESGKTIPNSAPAGFSAVRTGVAAASAIGLVFYALLV</sequence>
<evidence type="ECO:0000256" key="5">
    <source>
        <dbReference type="SAM" id="MobiDB-lite"/>
    </source>
</evidence>
<keyword evidence="2" id="KW-0964">Secreted</keyword>
<feature type="chain" id="PRO_5042062367" description="CFEM domain-containing protein" evidence="6">
    <location>
        <begin position="26"/>
        <end position="185"/>
    </location>
</feature>
<evidence type="ECO:0000256" key="6">
    <source>
        <dbReference type="SAM" id="SignalP"/>
    </source>
</evidence>
<feature type="domain" description="CFEM" evidence="7">
    <location>
        <begin position="9"/>
        <end position="130"/>
    </location>
</feature>
<evidence type="ECO:0000256" key="2">
    <source>
        <dbReference type="ARBA" id="ARBA00022525"/>
    </source>
</evidence>
<feature type="signal peptide" evidence="6">
    <location>
        <begin position="1"/>
        <end position="25"/>
    </location>
</feature>
<dbReference type="InterPro" id="IPR008427">
    <property type="entry name" value="Extracellular_membr_CFEM_dom"/>
</dbReference>
<feature type="compositionally biased region" description="Low complexity" evidence="5">
    <location>
        <begin position="122"/>
        <end position="135"/>
    </location>
</feature>
<keyword evidence="3 6" id="KW-0732">Signal</keyword>